<dbReference type="CDD" id="cd07407">
    <property type="entry name" value="MPP_YHR202W_N"/>
    <property type="match status" value="1"/>
</dbReference>
<organism evidence="6 7">
    <name type="scientific">Lyophyllum shimeji</name>
    <name type="common">Hon-shimeji</name>
    <name type="synonym">Tricholoma shimeji</name>
    <dbReference type="NCBI Taxonomy" id="47721"/>
    <lineage>
        <taxon>Eukaryota</taxon>
        <taxon>Fungi</taxon>
        <taxon>Dikarya</taxon>
        <taxon>Basidiomycota</taxon>
        <taxon>Agaricomycotina</taxon>
        <taxon>Agaricomycetes</taxon>
        <taxon>Agaricomycetidae</taxon>
        <taxon>Agaricales</taxon>
        <taxon>Tricholomatineae</taxon>
        <taxon>Lyophyllaceae</taxon>
        <taxon>Lyophyllum</taxon>
    </lineage>
</organism>
<dbReference type="GO" id="GO:0003729">
    <property type="term" value="F:mRNA binding"/>
    <property type="evidence" value="ECO:0007669"/>
    <property type="project" value="TreeGrafter"/>
</dbReference>
<dbReference type="Gene3D" id="3.30.70.330">
    <property type="match status" value="4"/>
</dbReference>
<dbReference type="InterPro" id="IPR029052">
    <property type="entry name" value="Metallo-depent_PP-like"/>
</dbReference>
<keyword evidence="7" id="KW-1185">Reference proteome</keyword>
<feature type="region of interest" description="Disordered" evidence="4">
    <location>
        <begin position="124"/>
        <end position="154"/>
    </location>
</feature>
<comment type="caution">
    <text evidence="6">The sequence shown here is derived from an EMBL/GenBank/DDBJ whole genome shotgun (WGS) entry which is preliminary data.</text>
</comment>
<evidence type="ECO:0000256" key="4">
    <source>
        <dbReference type="SAM" id="MobiDB-lite"/>
    </source>
</evidence>
<dbReference type="InterPro" id="IPR035979">
    <property type="entry name" value="RBD_domain_sf"/>
</dbReference>
<feature type="region of interest" description="Disordered" evidence="4">
    <location>
        <begin position="697"/>
        <end position="740"/>
    </location>
</feature>
<dbReference type="Pfam" id="PF00076">
    <property type="entry name" value="RRM_1"/>
    <property type="match status" value="2"/>
</dbReference>
<feature type="region of interest" description="Disordered" evidence="4">
    <location>
        <begin position="616"/>
        <end position="655"/>
    </location>
</feature>
<accession>A0A9P3UKB5</accession>
<evidence type="ECO:0000256" key="1">
    <source>
        <dbReference type="ARBA" id="ARBA00022737"/>
    </source>
</evidence>
<evidence type="ECO:0000313" key="7">
    <source>
        <dbReference type="Proteomes" id="UP001063166"/>
    </source>
</evidence>
<dbReference type="InterPro" id="IPR039171">
    <property type="entry name" value="Cwc2/Slt11"/>
</dbReference>
<dbReference type="FunFam" id="3.30.70.330:FF:000120">
    <property type="entry name" value="Negative regulator of differentiation 1"/>
    <property type="match status" value="2"/>
</dbReference>
<dbReference type="GO" id="GO:0010494">
    <property type="term" value="C:cytoplasmic stress granule"/>
    <property type="evidence" value="ECO:0007669"/>
    <property type="project" value="TreeGrafter"/>
</dbReference>
<evidence type="ECO:0000256" key="3">
    <source>
        <dbReference type="PROSITE-ProRule" id="PRU00176"/>
    </source>
</evidence>
<dbReference type="CDD" id="cd12523">
    <property type="entry name" value="RRM2_MRN1"/>
    <property type="match status" value="1"/>
</dbReference>
<dbReference type="SMART" id="SM00360">
    <property type="entry name" value="RRM"/>
    <property type="match status" value="4"/>
</dbReference>
<dbReference type="InterPro" id="IPR053828">
    <property type="entry name" value="Nucleosidase_C"/>
</dbReference>
<feature type="compositionally biased region" description="Low complexity" evidence="4">
    <location>
        <begin position="702"/>
        <end position="714"/>
    </location>
</feature>
<dbReference type="Proteomes" id="UP001063166">
    <property type="component" value="Unassembled WGS sequence"/>
</dbReference>
<feature type="compositionally biased region" description="Low complexity" evidence="4">
    <location>
        <begin position="125"/>
        <end position="146"/>
    </location>
</feature>
<evidence type="ECO:0000313" key="6">
    <source>
        <dbReference type="EMBL" id="GLB37899.1"/>
    </source>
</evidence>
<dbReference type="FunFam" id="3.60.21.10:FF:000043">
    <property type="entry name" value="Ser/Thr protein phosphatase family"/>
    <property type="match status" value="1"/>
</dbReference>
<dbReference type="EMBL" id="BRPK01000004">
    <property type="protein sequence ID" value="GLB37899.1"/>
    <property type="molecule type" value="Genomic_DNA"/>
</dbReference>
<dbReference type="PROSITE" id="PS50102">
    <property type="entry name" value="RRM"/>
    <property type="match status" value="4"/>
</dbReference>
<feature type="compositionally biased region" description="Polar residues" evidence="4">
    <location>
        <begin position="40"/>
        <end position="58"/>
    </location>
</feature>
<evidence type="ECO:0000256" key="2">
    <source>
        <dbReference type="ARBA" id="ARBA00022884"/>
    </source>
</evidence>
<dbReference type="CDD" id="cd12521">
    <property type="entry name" value="RRM3_MRN1"/>
    <property type="match status" value="1"/>
</dbReference>
<dbReference type="GO" id="GO:0005576">
    <property type="term" value="C:extracellular region"/>
    <property type="evidence" value="ECO:0007669"/>
    <property type="project" value="UniProtKB-ARBA"/>
</dbReference>
<dbReference type="SUPFAM" id="SSF54928">
    <property type="entry name" value="RNA-binding domain, RBD"/>
    <property type="match status" value="2"/>
</dbReference>
<keyword evidence="2 3" id="KW-0694">RNA-binding</keyword>
<feature type="domain" description="RRM" evidence="5">
    <location>
        <begin position="323"/>
        <end position="404"/>
    </location>
</feature>
<dbReference type="GO" id="GO:0010468">
    <property type="term" value="P:regulation of gene expression"/>
    <property type="evidence" value="ECO:0007669"/>
    <property type="project" value="UniProtKB-ARBA"/>
</dbReference>
<feature type="domain" description="RRM" evidence="5">
    <location>
        <begin position="455"/>
        <end position="528"/>
    </location>
</feature>
<dbReference type="PANTHER" id="PTHR14089:SF8">
    <property type="entry name" value="RNA-BINDING PROTEIN MRN1"/>
    <property type="match status" value="1"/>
</dbReference>
<dbReference type="FunFam" id="3.30.70.330:FF:000400">
    <property type="entry name" value="Negative regulator of differentiation 1"/>
    <property type="match status" value="1"/>
</dbReference>
<gene>
    <name evidence="6" type="ORF">LshimejAT787_0409500</name>
</gene>
<dbReference type="GO" id="GO:0016787">
    <property type="term" value="F:hydrolase activity"/>
    <property type="evidence" value="ECO:0007669"/>
    <property type="project" value="InterPro"/>
</dbReference>
<dbReference type="GO" id="GO:0009166">
    <property type="term" value="P:nucleotide catabolic process"/>
    <property type="evidence" value="ECO:0007669"/>
    <property type="project" value="InterPro"/>
</dbReference>
<dbReference type="InterPro" id="IPR012677">
    <property type="entry name" value="Nucleotide-bd_a/b_plait_sf"/>
</dbReference>
<evidence type="ECO:0000259" key="5">
    <source>
        <dbReference type="PROSITE" id="PS50102"/>
    </source>
</evidence>
<dbReference type="Gene3D" id="3.60.21.10">
    <property type="match status" value="1"/>
</dbReference>
<dbReference type="GO" id="GO:0000398">
    <property type="term" value="P:mRNA splicing, via spliceosome"/>
    <property type="evidence" value="ECO:0007669"/>
    <property type="project" value="TreeGrafter"/>
</dbReference>
<keyword evidence="1" id="KW-0677">Repeat</keyword>
<dbReference type="SUPFAM" id="SSF56300">
    <property type="entry name" value="Metallo-dependent phosphatases"/>
    <property type="match status" value="1"/>
</dbReference>
<feature type="domain" description="RRM" evidence="5">
    <location>
        <begin position="232"/>
        <end position="305"/>
    </location>
</feature>
<dbReference type="PANTHER" id="PTHR14089">
    <property type="entry name" value="PRE-MRNA-SPLICING FACTOR RBM22"/>
    <property type="match status" value="1"/>
</dbReference>
<feature type="region of interest" description="Disordered" evidence="4">
    <location>
        <begin position="23"/>
        <end position="58"/>
    </location>
</feature>
<dbReference type="InterPro" id="IPR004843">
    <property type="entry name" value="Calcineurin-like_PHP"/>
</dbReference>
<feature type="domain" description="RRM" evidence="5">
    <location>
        <begin position="546"/>
        <end position="619"/>
    </location>
</feature>
<dbReference type="OrthoDB" id="6407164at2759"/>
<reference evidence="6" key="1">
    <citation type="submission" date="2022-07" db="EMBL/GenBank/DDBJ databases">
        <title>The genome of Lyophyllum shimeji provides insight into the initial evolution of ectomycorrhizal fungal genome.</title>
        <authorList>
            <person name="Kobayashi Y."/>
            <person name="Shibata T."/>
            <person name="Hirakawa H."/>
            <person name="Shigenobu S."/>
            <person name="Nishiyama T."/>
            <person name="Yamada A."/>
            <person name="Hasebe M."/>
            <person name="Kawaguchi M."/>
        </authorList>
    </citation>
    <scope>NUCLEOTIDE SEQUENCE</scope>
    <source>
        <strain evidence="6">AT787</strain>
    </source>
</reference>
<dbReference type="InterPro" id="IPR000504">
    <property type="entry name" value="RRM_dom"/>
</dbReference>
<protein>
    <submittedName>
        <fullName evidence="6">RNA recognition motif containing protein</fullName>
    </submittedName>
</protein>
<dbReference type="Gene3D" id="3.90.780.10">
    <property type="entry name" value="5'-Nucleotidase, C-terminal domain"/>
    <property type="match status" value="2"/>
</dbReference>
<dbReference type="Pfam" id="PF00149">
    <property type="entry name" value="Metallophos"/>
    <property type="match status" value="1"/>
</dbReference>
<dbReference type="Pfam" id="PF21953">
    <property type="entry name" value="NadN_nucleosid_C"/>
    <property type="match status" value="1"/>
</dbReference>
<proteinExistence type="predicted"/>
<name>A0A9P3UKB5_LYOSH</name>
<sequence length="1432" mass="155609">MDDSQTAFAPQYPSYAFDIDMMKRSMDPVGGPDAKKARWSPSSSFAGQNTSANGANSSPRDAFANYGYGPQASIAQSGFTNSPSAAFPSSPLYSSPSLTINTQTNGNGMPSQLSPNTAAAAFAVQQQNMQQQQQQQQQHQQQQQQQPTPNGNGYGQFAGYNILGMGMPGMNMLNGFPYGNQMGNFGQFPMQNFAQQRLPSLNLNIPAAQAAAAYSPAALSAAISASSNATGRTVYVGNLPATASVDELLNLVHFGPLESIRVLPEKSCVFLSFLDGATAAAFHADATIKKLSLHGQELRIGWGKPSPVPAQVALAISQSNASRNVYLGGLDESMTEEQLRDDLSRFGLIDQVKIVRDKNIGFVHFLSIAVATKVVNTLPTEPNWANKRVNYGKDRCAYIPKSQQAAAQQAQAVAAQSLVSPQSAVAGFSPFATYAPFTADVMAGAAQGAVQGMNRTVYLGNIHPETTTEDLCNAIRGGVLQSIRYMADKHIAFVTFVDPAAAFTFFQVASYQGLTLNNRRLKIGWGKNSGPLAPSLALAVHSGATRNVYIGNIEDFETFTEERLKRDFGEYGDIELVNFLKEKNCAFVNFTNISNAIKAIEGIKNKPEYANLRIAHGKDRCANPPRSGPQGGSGARRTASGNNAAGGPPSAEPISAIERGEDGEMELAADAVFINADGEVEEMGRAAGTVEAQQHEMHVDGAEQAAGAAASRDGSGSDGYPPLRSPPLLSDALSNVPKRDIPSMPAPASLAPVSMASLRRLAPELAWLFLSFACEERSKPLAPMCTVAGLGVEPQLKRGPDEFAYIVVDITTRTLELLSPNNLLNPGLAHTPSHPTVLDEIRILLMMLKAVLKVVLNHRHQREAPVVIAPPSRPLEWGDINIIHTTDTHGWLLGHQKKSPPEPNYSGTFGDFSSFVTHMKEIALKKDVDLLLVDSGDLHDGTGLSDGYPPGGVDGHDSNKFFAQLPYDILAIGNHELYDYAVTLDMYKNFVPHFKGRYLSSNANITVDIAGKKTNVPVGSRYRKFKTRKGRKVTSLGVLFDFTGNAKGTSVQKVEVMVKEKWFLNAIKEAPDLFVLAGHMPVAQDNWPTVFKAIRKVHPLIPILILGGHTHVRDCAQYDGRSMALESGRFMETVGWLSAKLDDNKTSKRIRFSRRYLDANRVTYEYHTKLKPNDFDTKEGKSITRGLLDLAKRFNLGFVFGTAPRDFTLNQAPYPSGGSELTLFISDAVPYALAQNNPRAKTPNLIIANSGSQRFDIYSGSFTKNDLLTASPYDDNFYYIPDVPLSLAKQVLATLNKPNAKRDALEYAKGSIRKRFARWLKRQKGRKTRGPKGPATTLGYVTQDSCPGSQPDDTPHKALPYFDVPDYISSKPPDVPESTGVDLVFVDFIEANVIVILNQLQKVKIYSDKDAKKYSSVPLNQAIGIYAKAKWH</sequence>
<dbReference type="SUPFAM" id="SSF55816">
    <property type="entry name" value="5'-nucleotidase (syn. UDP-sugar hydrolase), C-terminal domain"/>
    <property type="match status" value="1"/>
</dbReference>
<dbReference type="InterPro" id="IPR036907">
    <property type="entry name" value="5'-Nucleotdase_C_sf"/>
</dbReference>
<dbReference type="InterPro" id="IPR041823">
    <property type="entry name" value="YHR202W_N"/>
</dbReference>